<dbReference type="AlphaFoldDB" id="A0A654G1G0"/>
<feature type="domain" description="C2H2-type" evidence="3">
    <location>
        <begin position="64"/>
        <end position="92"/>
    </location>
</feature>
<reference evidence="4 5" key="1">
    <citation type="submission" date="2019-11" db="EMBL/GenBank/DDBJ databases">
        <authorList>
            <person name="Jiao W.-B."/>
            <person name="Schneeberger K."/>
        </authorList>
    </citation>
    <scope>NUCLEOTIDE SEQUENCE [LARGE SCALE GENOMIC DNA]</scope>
    <source>
        <strain evidence="5">cv. An-1</strain>
    </source>
</reference>
<dbReference type="Proteomes" id="UP000426265">
    <property type="component" value="Unassembled WGS sequence"/>
</dbReference>
<organism evidence="4 5">
    <name type="scientific">Arabidopsis thaliana</name>
    <name type="common">Mouse-ear cress</name>
    <dbReference type="NCBI Taxonomy" id="3702"/>
    <lineage>
        <taxon>Eukaryota</taxon>
        <taxon>Viridiplantae</taxon>
        <taxon>Streptophyta</taxon>
        <taxon>Embryophyta</taxon>
        <taxon>Tracheophyta</taxon>
        <taxon>Spermatophyta</taxon>
        <taxon>Magnoliopsida</taxon>
        <taxon>eudicotyledons</taxon>
        <taxon>Gunneridae</taxon>
        <taxon>Pentapetalae</taxon>
        <taxon>rosids</taxon>
        <taxon>malvids</taxon>
        <taxon>Brassicales</taxon>
        <taxon>Brassicaceae</taxon>
        <taxon>Camelineae</taxon>
        <taxon>Arabidopsis</taxon>
    </lineage>
</organism>
<dbReference type="GO" id="GO:0008270">
    <property type="term" value="F:zinc ion binding"/>
    <property type="evidence" value="ECO:0007669"/>
    <property type="project" value="UniProtKB-KW"/>
</dbReference>
<feature type="compositionally biased region" description="Polar residues" evidence="2">
    <location>
        <begin position="21"/>
        <end position="38"/>
    </location>
</feature>
<protein>
    <recommendedName>
        <fullName evidence="3">C2H2-type domain-containing protein</fullName>
    </recommendedName>
</protein>
<keyword evidence="1" id="KW-0863">Zinc-finger</keyword>
<evidence type="ECO:0000313" key="5">
    <source>
        <dbReference type="Proteomes" id="UP000426265"/>
    </source>
</evidence>
<dbReference type="ExpressionAtlas" id="A0A654G1G0">
    <property type="expression patterns" value="baseline and differential"/>
</dbReference>
<evidence type="ECO:0000256" key="2">
    <source>
        <dbReference type="SAM" id="MobiDB-lite"/>
    </source>
</evidence>
<feature type="domain" description="C2H2-type" evidence="3">
    <location>
        <begin position="358"/>
        <end position="385"/>
    </location>
</feature>
<dbReference type="PROSITE" id="PS00028">
    <property type="entry name" value="ZINC_FINGER_C2H2_1"/>
    <property type="match status" value="2"/>
</dbReference>
<feature type="compositionally biased region" description="Basic and acidic residues" evidence="2">
    <location>
        <begin position="1"/>
        <end position="10"/>
    </location>
</feature>
<feature type="region of interest" description="Disordered" evidence="2">
    <location>
        <begin position="1"/>
        <end position="39"/>
    </location>
</feature>
<dbReference type="PANTHER" id="PTHR46869:SF22">
    <property type="entry name" value="C2H2-TYPE ZINC FINGER FAMILY PROTEIN"/>
    <property type="match status" value="1"/>
</dbReference>
<dbReference type="EMBL" id="CACRSJ010000110">
    <property type="protein sequence ID" value="VYS66916.1"/>
    <property type="molecule type" value="Genomic_DNA"/>
</dbReference>
<gene>
    <name evidence="4" type="ORF">AN1_LOCUS22318</name>
</gene>
<keyword evidence="1" id="KW-0479">Metal-binding</keyword>
<feature type="region of interest" description="Disordered" evidence="2">
    <location>
        <begin position="214"/>
        <end position="244"/>
    </location>
</feature>
<dbReference type="PROSITE" id="PS50157">
    <property type="entry name" value="ZINC_FINGER_C2H2_2"/>
    <property type="match status" value="2"/>
</dbReference>
<evidence type="ECO:0000259" key="3">
    <source>
        <dbReference type="PROSITE" id="PS50157"/>
    </source>
</evidence>
<accession>A0A654G1G0</accession>
<dbReference type="PANTHER" id="PTHR46869">
    <property type="entry name" value="C2H2-LIKE ZINC FINGER PROTEIN"/>
    <property type="match status" value="1"/>
</dbReference>
<feature type="compositionally biased region" description="Basic and acidic residues" evidence="2">
    <location>
        <begin position="225"/>
        <end position="241"/>
    </location>
</feature>
<evidence type="ECO:0000256" key="1">
    <source>
        <dbReference type="PROSITE-ProRule" id="PRU00042"/>
    </source>
</evidence>
<dbReference type="Pfam" id="PF13912">
    <property type="entry name" value="zf-C2H2_6"/>
    <property type="match status" value="1"/>
</dbReference>
<keyword evidence="1" id="KW-0862">Zinc</keyword>
<name>A0A654G1G0_ARATH</name>
<dbReference type="SUPFAM" id="SSF57667">
    <property type="entry name" value="beta-beta-alpha zinc fingers"/>
    <property type="match status" value="1"/>
</dbReference>
<proteinExistence type="predicted"/>
<evidence type="ECO:0000313" key="4">
    <source>
        <dbReference type="EMBL" id="VYS66916.1"/>
    </source>
</evidence>
<dbReference type="InterPro" id="IPR013087">
    <property type="entry name" value="Znf_C2H2_type"/>
</dbReference>
<dbReference type="InterPro" id="IPR036236">
    <property type="entry name" value="Znf_C2H2_sf"/>
</dbReference>
<sequence>MEDEHQDLHKSINGALRDLKITQSQKETEKSTNQQQDVTCYYGLRENSKKKTQESPEPMKKILFRCEECGKGFRYEKYFKNHRSMMHLSPNEKVCEESLMTLSRSLGFVKKKKRSRLGRSGKTLFTTFLEPSSIFDATDEELEVADCLILLSKSAPKVVDELKSLSEAVRVTPETPESSYDLGCLLNKKPRKGGELESGVLSNEQRLMEEGFSSYGTSKEPASFLRDENRLDQQKRRKDGEFESGLLSNEQRLLEEEITTPVTFKGPASSLRHKCALDRNGGEFGPEFLSNEQTLMEETWKEPVSFLEDKHEFDQRKMREAGNFESRFYRIELGVGAMECTSSDTDMLTQSDKKNVEHRCRLCNKIFSSYQALGGHQTFHRMSKCKNKKNGIEESVEPRMTL</sequence>
<dbReference type="SMART" id="SM00355">
    <property type="entry name" value="ZnF_C2H2"/>
    <property type="match status" value="2"/>
</dbReference>